<dbReference type="AlphaFoldDB" id="A0AAD7EIC5"/>
<gene>
    <name evidence="1" type="ORF">DFH08DRAFT_1028728</name>
</gene>
<keyword evidence="2" id="KW-1185">Reference proteome</keyword>
<organism evidence="1 2">
    <name type="scientific">Mycena albidolilacea</name>
    <dbReference type="NCBI Taxonomy" id="1033008"/>
    <lineage>
        <taxon>Eukaryota</taxon>
        <taxon>Fungi</taxon>
        <taxon>Dikarya</taxon>
        <taxon>Basidiomycota</taxon>
        <taxon>Agaricomycotina</taxon>
        <taxon>Agaricomycetes</taxon>
        <taxon>Agaricomycetidae</taxon>
        <taxon>Agaricales</taxon>
        <taxon>Marasmiineae</taxon>
        <taxon>Mycenaceae</taxon>
        <taxon>Mycena</taxon>
    </lineage>
</organism>
<comment type="caution">
    <text evidence="1">The sequence shown here is derived from an EMBL/GenBank/DDBJ whole genome shotgun (WGS) entry which is preliminary data.</text>
</comment>
<dbReference type="Proteomes" id="UP001218218">
    <property type="component" value="Unassembled WGS sequence"/>
</dbReference>
<accession>A0AAD7EIC5</accession>
<name>A0AAD7EIC5_9AGAR</name>
<reference evidence="1" key="1">
    <citation type="submission" date="2023-03" db="EMBL/GenBank/DDBJ databases">
        <title>Massive genome expansion in bonnet fungi (Mycena s.s.) driven by repeated elements and novel gene families across ecological guilds.</title>
        <authorList>
            <consortium name="Lawrence Berkeley National Laboratory"/>
            <person name="Harder C.B."/>
            <person name="Miyauchi S."/>
            <person name="Viragh M."/>
            <person name="Kuo A."/>
            <person name="Thoen E."/>
            <person name="Andreopoulos B."/>
            <person name="Lu D."/>
            <person name="Skrede I."/>
            <person name="Drula E."/>
            <person name="Henrissat B."/>
            <person name="Morin E."/>
            <person name="Kohler A."/>
            <person name="Barry K."/>
            <person name="LaButti K."/>
            <person name="Morin E."/>
            <person name="Salamov A."/>
            <person name="Lipzen A."/>
            <person name="Mereny Z."/>
            <person name="Hegedus B."/>
            <person name="Baldrian P."/>
            <person name="Stursova M."/>
            <person name="Weitz H."/>
            <person name="Taylor A."/>
            <person name="Grigoriev I.V."/>
            <person name="Nagy L.G."/>
            <person name="Martin F."/>
            <person name="Kauserud H."/>
        </authorList>
    </citation>
    <scope>NUCLEOTIDE SEQUENCE</scope>
    <source>
        <strain evidence="1">CBHHK002</strain>
    </source>
</reference>
<evidence type="ECO:0000313" key="2">
    <source>
        <dbReference type="Proteomes" id="UP001218218"/>
    </source>
</evidence>
<proteinExistence type="predicted"/>
<protein>
    <submittedName>
        <fullName evidence="1">Uncharacterized protein</fullName>
    </submittedName>
</protein>
<evidence type="ECO:0000313" key="1">
    <source>
        <dbReference type="EMBL" id="KAJ7323874.1"/>
    </source>
</evidence>
<dbReference type="EMBL" id="JARIHO010000045">
    <property type="protein sequence ID" value="KAJ7323874.1"/>
    <property type="molecule type" value="Genomic_DNA"/>
</dbReference>
<sequence length="244" mass="27784">MPQWSRLPGDGFQILQLQRVHVWNQAWRIRWAQASMCTRADHFHLFIRDRRPEAHPPQTQIRGYCSITPCLINSPGRAQGSIYLLDIPEAQIPIRRPDLEWNSISQMRAKMALWNPSGLGCHARYLHEKAAWLWHQSTGTFATSAHSRAGRMLTSGHPRGGRMVLDRSFVPRGWIELDVGIEHRNGMKGELSMSVHCGASHNISLTNGGTGFSRRSHTRSPETDCRSFVVMNLSEDQQWINSVN</sequence>